<name>A0ABC9EUI1_9POAL</name>
<organism evidence="7 8">
    <name type="scientific">Urochloa decumbens</name>
    <dbReference type="NCBI Taxonomy" id="240449"/>
    <lineage>
        <taxon>Eukaryota</taxon>
        <taxon>Viridiplantae</taxon>
        <taxon>Streptophyta</taxon>
        <taxon>Embryophyta</taxon>
        <taxon>Tracheophyta</taxon>
        <taxon>Spermatophyta</taxon>
        <taxon>Magnoliopsida</taxon>
        <taxon>Liliopsida</taxon>
        <taxon>Poales</taxon>
        <taxon>Poaceae</taxon>
        <taxon>PACMAD clade</taxon>
        <taxon>Panicoideae</taxon>
        <taxon>Panicodae</taxon>
        <taxon>Paniceae</taxon>
        <taxon>Melinidinae</taxon>
        <taxon>Urochloa</taxon>
    </lineage>
</organism>
<accession>A0ABC9EUI1</accession>
<feature type="transmembrane region" description="Helical" evidence="6">
    <location>
        <begin position="193"/>
        <end position="214"/>
    </location>
</feature>
<proteinExistence type="inferred from homology"/>
<feature type="transmembrane region" description="Helical" evidence="6">
    <location>
        <begin position="379"/>
        <end position="402"/>
    </location>
</feature>
<feature type="transmembrane region" description="Helical" evidence="6">
    <location>
        <begin position="80"/>
        <end position="104"/>
    </location>
</feature>
<gene>
    <name evidence="7" type="ORF">URODEC1_LOCUS98337</name>
</gene>
<evidence type="ECO:0000313" key="8">
    <source>
        <dbReference type="Proteomes" id="UP001497457"/>
    </source>
</evidence>
<evidence type="ECO:0000256" key="4">
    <source>
        <dbReference type="ARBA" id="ARBA00022989"/>
    </source>
</evidence>
<feature type="transmembrane region" description="Helical" evidence="6">
    <location>
        <begin position="164"/>
        <end position="187"/>
    </location>
</feature>
<keyword evidence="5 6" id="KW-0472">Membrane</keyword>
<feature type="transmembrane region" description="Helical" evidence="6">
    <location>
        <begin position="226"/>
        <end position="248"/>
    </location>
</feature>
<evidence type="ECO:0000313" key="7">
    <source>
        <dbReference type="EMBL" id="CAL5062515.1"/>
    </source>
</evidence>
<comment type="subcellular location">
    <subcellularLocation>
        <location evidence="1">Membrane</location>
        <topology evidence="1">Multi-pass membrane protein</topology>
    </subcellularLocation>
</comment>
<feature type="transmembrane region" description="Helical" evidence="6">
    <location>
        <begin position="124"/>
        <end position="143"/>
    </location>
</feature>
<feature type="transmembrane region" description="Helical" evidence="6">
    <location>
        <begin position="452"/>
        <end position="474"/>
    </location>
</feature>
<evidence type="ECO:0000256" key="5">
    <source>
        <dbReference type="ARBA" id="ARBA00023136"/>
    </source>
</evidence>
<dbReference type="InterPro" id="IPR002528">
    <property type="entry name" value="MATE_fam"/>
</dbReference>
<dbReference type="NCBIfam" id="TIGR00797">
    <property type="entry name" value="matE"/>
    <property type="match status" value="1"/>
</dbReference>
<dbReference type="PANTHER" id="PTHR11206">
    <property type="entry name" value="MULTIDRUG RESISTANCE PROTEIN"/>
    <property type="match status" value="1"/>
</dbReference>
<evidence type="ECO:0000256" key="3">
    <source>
        <dbReference type="ARBA" id="ARBA00022692"/>
    </source>
</evidence>
<reference evidence="8" key="1">
    <citation type="submission" date="2024-06" db="EMBL/GenBank/DDBJ databases">
        <authorList>
            <person name="Ryan C."/>
        </authorList>
    </citation>
    <scope>NUCLEOTIDE SEQUENCE [LARGE SCALE GENOMIC DNA]</scope>
</reference>
<evidence type="ECO:0000256" key="1">
    <source>
        <dbReference type="ARBA" id="ARBA00004141"/>
    </source>
</evidence>
<feature type="transmembrane region" description="Helical" evidence="6">
    <location>
        <begin position="423"/>
        <end position="446"/>
    </location>
</feature>
<dbReference type="CDD" id="cd13132">
    <property type="entry name" value="MATE_eukaryotic"/>
    <property type="match status" value="1"/>
</dbReference>
<keyword evidence="8" id="KW-1185">Reference proteome</keyword>
<dbReference type="Pfam" id="PF01554">
    <property type="entry name" value="MatE"/>
    <property type="match status" value="2"/>
</dbReference>
<keyword evidence="3 6" id="KW-0812">Transmembrane</keyword>
<feature type="transmembrane region" description="Helical" evidence="6">
    <location>
        <begin position="291"/>
        <end position="312"/>
    </location>
</feature>
<keyword evidence="4 6" id="KW-1133">Transmembrane helix</keyword>
<sequence length="533" mass="56989">MRHITTPSYHKLDTGAHSKISRTCGCRGLSIASYLYQPMGRTVGHHAVDGRLEALLSGVGGGGEPWLRCMAAAAALELRLLAPLAAPAVVVYMLIIVMSSTTQIVCGQLGNVQLAAASLGNNGIQVFAYGLMLGMGSAVETLCGQAYGAEKYEMLGVYLQRSTVLLMATGVPLAVMYAFSKPILLLLGQSPEIAGAAAEFAYGLIPQIFAYAANFPIQKFLQAQSIVAPSAYILAASFVLHVALSWVAVYVLGLGLLGASLTLSLTWWVLVLGQFAYIVWTPRCRDTWAGFTWVAFADLPGFAGLSIASAVMLALEVWYFQVLILLAGMLPDPQVALDSLTVCTSIQSWVFMISVGFNAAASVRVGNELGAGNPRSAAFSAWMVTILSAFVSAIAGLVTFLLRDKLSYIFTSGEVVSRAVADLCPLLVGTILLCGIQPVLSGVAVGCGWQAMVAYINIGCYYFIGIPLGVLLGFKFDFGIKGLWGGMIGGTLIQTLILIWITLRTDWNKEVEEARKRLDKWDDTRQPLLANKE</sequence>
<dbReference type="GO" id="GO:0016020">
    <property type="term" value="C:membrane"/>
    <property type="evidence" value="ECO:0007669"/>
    <property type="project" value="UniProtKB-SubCell"/>
</dbReference>
<evidence type="ECO:0000256" key="2">
    <source>
        <dbReference type="ARBA" id="ARBA00010199"/>
    </source>
</evidence>
<feature type="transmembrane region" description="Helical" evidence="6">
    <location>
        <begin position="254"/>
        <end position="279"/>
    </location>
</feature>
<feature type="transmembrane region" description="Helical" evidence="6">
    <location>
        <begin position="483"/>
        <end position="503"/>
    </location>
</feature>
<dbReference type="InterPro" id="IPR045069">
    <property type="entry name" value="MATE_euk"/>
</dbReference>
<evidence type="ECO:0000256" key="6">
    <source>
        <dbReference type="RuleBase" id="RU004914"/>
    </source>
</evidence>
<dbReference type="EMBL" id="OZ075115">
    <property type="protein sequence ID" value="CAL5062515.1"/>
    <property type="molecule type" value="Genomic_DNA"/>
</dbReference>
<dbReference type="AlphaFoldDB" id="A0ABC9EUI1"/>
<reference evidence="7 8" key="2">
    <citation type="submission" date="2024-10" db="EMBL/GenBank/DDBJ databases">
        <authorList>
            <person name="Ryan C."/>
        </authorList>
    </citation>
    <scope>NUCLEOTIDE SEQUENCE [LARGE SCALE GENOMIC DNA]</scope>
</reference>
<comment type="similarity">
    <text evidence="2 6">Belongs to the multi antimicrobial extrusion (MATE) (TC 2.A.66.1) family.</text>
</comment>
<dbReference type="Proteomes" id="UP001497457">
    <property type="component" value="Chromosome 5rd"/>
</dbReference>
<protein>
    <recommendedName>
        <fullName evidence="6">Protein DETOXIFICATION</fullName>
    </recommendedName>
    <alternativeName>
        <fullName evidence="6">Multidrug and toxic compound extrusion protein</fullName>
    </alternativeName>
</protein>